<dbReference type="GO" id="GO:0003677">
    <property type="term" value="F:DNA binding"/>
    <property type="evidence" value="ECO:0007669"/>
    <property type="project" value="InterPro"/>
</dbReference>
<comment type="cofactor">
    <cofactor evidence="14">
        <name>Mg(2+)</name>
        <dbReference type="ChEBI" id="CHEBI:18420"/>
    </cofactor>
</comment>
<dbReference type="Proteomes" id="UP000228495">
    <property type="component" value="Unassembled WGS sequence"/>
</dbReference>
<evidence type="ECO:0000256" key="6">
    <source>
        <dbReference type="ARBA" id="ARBA00022741"/>
    </source>
</evidence>
<organism evidence="18 19">
    <name type="scientific">candidate division WWE3 bacterium CG22_combo_CG10-13_8_21_14_all_39_12</name>
    <dbReference type="NCBI Taxonomy" id="1975094"/>
    <lineage>
        <taxon>Bacteria</taxon>
        <taxon>Katanobacteria</taxon>
    </lineage>
</organism>
<dbReference type="AlphaFoldDB" id="A0A2H0BGB8"/>
<dbReference type="Pfam" id="PF01068">
    <property type="entry name" value="DNA_ligase_A_M"/>
    <property type="match status" value="1"/>
</dbReference>
<dbReference type="InterPro" id="IPR050191">
    <property type="entry name" value="ATP-dep_DNA_ligase"/>
</dbReference>
<dbReference type="CDD" id="cd07901">
    <property type="entry name" value="Adenylation_DNA_ligase_Arch_LigB"/>
    <property type="match status" value="1"/>
</dbReference>
<feature type="domain" description="ATP-dependent DNA ligase family profile" evidence="17">
    <location>
        <begin position="324"/>
        <end position="459"/>
    </location>
</feature>
<dbReference type="GO" id="GO:0051301">
    <property type="term" value="P:cell division"/>
    <property type="evidence" value="ECO:0007669"/>
    <property type="project" value="UniProtKB-KW"/>
</dbReference>
<dbReference type="Pfam" id="PF04679">
    <property type="entry name" value="DNA_ligase_A_C"/>
    <property type="match status" value="1"/>
</dbReference>
<dbReference type="EC" id="6.5.1.1" evidence="14"/>
<reference evidence="18 19" key="1">
    <citation type="submission" date="2017-09" db="EMBL/GenBank/DDBJ databases">
        <title>Depth-based differentiation of microbial function through sediment-hosted aquifers and enrichment of novel symbionts in the deep terrestrial subsurface.</title>
        <authorList>
            <person name="Probst A.J."/>
            <person name="Ladd B."/>
            <person name="Jarett J.K."/>
            <person name="Geller-Mcgrath D.E."/>
            <person name="Sieber C.M."/>
            <person name="Emerson J.B."/>
            <person name="Anantharaman K."/>
            <person name="Thomas B.C."/>
            <person name="Malmstrom R."/>
            <person name="Stieglmeier M."/>
            <person name="Klingl A."/>
            <person name="Woyke T."/>
            <person name="Ryan C.M."/>
            <person name="Banfield J.F."/>
        </authorList>
    </citation>
    <scope>NUCLEOTIDE SEQUENCE [LARGE SCALE GENOMIC DNA]</scope>
    <source>
        <strain evidence="18">CG22_combo_CG10-13_8_21_14_all_39_12</strain>
    </source>
</reference>
<keyword evidence="10 14" id="KW-0233">DNA recombination</keyword>
<feature type="binding site" evidence="14">
    <location>
        <position position="267"/>
    </location>
    <ligand>
        <name>ATP</name>
        <dbReference type="ChEBI" id="CHEBI:30616"/>
    </ligand>
</feature>
<dbReference type="GO" id="GO:0006273">
    <property type="term" value="P:lagging strand elongation"/>
    <property type="evidence" value="ECO:0007669"/>
    <property type="project" value="TreeGrafter"/>
</dbReference>
<keyword evidence="8 14" id="KW-0067">ATP-binding</keyword>
<dbReference type="InterPro" id="IPR012340">
    <property type="entry name" value="NA-bd_OB-fold"/>
</dbReference>
<evidence type="ECO:0000256" key="12">
    <source>
        <dbReference type="ARBA" id="ARBA00023306"/>
    </source>
</evidence>
<dbReference type="GO" id="GO:0006310">
    <property type="term" value="P:DNA recombination"/>
    <property type="evidence" value="ECO:0007669"/>
    <property type="project" value="UniProtKB-UniRule"/>
</dbReference>
<comment type="similarity">
    <text evidence="1 14 15">Belongs to the ATP-dependent DNA ligase family.</text>
</comment>
<dbReference type="Gene3D" id="2.40.50.140">
    <property type="entry name" value="Nucleic acid-binding proteins"/>
    <property type="match status" value="1"/>
</dbReference>
<name>A0A2H0BGB8_UNCKA</name>
<feature type="binding site" evidence="14">
    <location>
        <position position="244"/>
    </location>
    <ligand>
        <name>ATP</name>
        <dbReference type="ChEBI" id="CHEBI:30616"/>
    </ligand>
</feature>
<keyword evidence="5 14" id="KW-0479">Metal-binding</keyword>
<dbReference type="GO" id="GO:0005524">
    <property type="term" value="F:ATP binding"/>
    <property type="evidence" value="ECO:0007669"/>
    <property type="project" value="UniProtKB-UniRule"/>
</dbReference>
<evidence type="ECO:0000256" key="9">
    <source>
        <dbReference type="ARBA" id="ARBA00022842"/>
    </source>
</evidence>
<proteinExistence type="inferred from homology"/>
<dbReference type="PANTHER" id="PTHR45674:SF4">
    <property type="entry name" value="DNA LIGASE 1"/>
    <property type="match status" value="1"/>
</dbReference>
<evidence type="ECO:0000313" key="18">
    <source>
        <dbReference type="EMBL" id="PIP56705.1"/>
    </source>
</evidence>
<dbReference type="Pfam" id="PF04675">
    <property type="entry name" value="DNA_ligase_A_N"/>
    <property type="match status" value="1"/>
</dbReference>
<dbReference type="GO" id="GO:0003910">
    <property type="term" value="F:DNA ligase (ATP) activity"/>
    <property type="evidence" value="ECO:0007669"/>
    <property type="project" value="UniProtKB-UniRule"/>
</dbReference>
<evidence type="ECO:0000256" key="1">
    <source>
        <dbReference type="ARBA" id="ARBA00007572"/>
    </source>
</evidence>
<dbReference type="GO" id="GO:0071897">
    <property type="term" value="P:DNA biosynthetic process"/>
    <property type="evidence" value="ECO:0007669"/>
    <property type="project" value="InterPro"/>
</dbReference>
<evidence type="ECO:0000256" key="15">
    <source>
        <dbReference type="RuleBase" id="RU004196"/>
    </source>
</evidence>
<dbReference type="SUPFAM" id="SSF50249">
    <property type="entry name" value="Nucleic acid-binding proteins"/>
    <property type="match status" value="1"/>
</dbReference>
<keyword evidence="2 14" id="KW-0436">Ligase</keyword>
<sequence>MKFSTFANYLSRIEGLDSRNEITELLGEMFSEAGSDEIKEMCYLVLGHLGPPHQRQEFGISQKLLLRSISLTSGKPENLVATQMKAIGDIGDLTQNLLVDNKGDGLSVEQVFESLLEIAIYSGEGSQELKISGLADLLKSVDSLSARYIARIPVKKLRLGFSDMTILDGLSWMLGGDKSHRKELERAFNVSADIGLIAQKVKGQGIESLKDITVTVGVPVRPAAAERLPTAEAIIEKLGTVSVEPKIDGFRLQMHFERGKMPHLYSRNLEDMSEMFPEIVDALSQLDVTSVVLEGEAVAFDPVTDKMLPFQETMQRRRKHNVEEKAKELPLKVFCFDILFFNGDSYLNVPYQKRREVLAETVGDRSEALLVSNKTVISTAIKLSEYFDEQIAKGLEGIMAKRLDSPYAAGSRNFNWIKLKREDTGDLNDTIDCVVMGYKAGKGRRNKFGIGAFLVGVYDSQEQKYKTISNVGTGLTDDQWKEMKLRADELAVSQKPKEYEVPLGLEQDVWLDPQMVVEVLADTITRSPNHTAGKVGDKPGYALRFPRLVQWRDDKSPEQATSVKEVRSMYKSG</sequence>
<evidence type="ECO:0000256" key="7">
    <source>
        <dbReference type="ARBA" id="ARBA00022763"/>
    </source>
</evidence>
<dbReference type="InterPro" id="IPR036599">
    <property type="entry name" value="DNA_ligase_N_sf"/>
</dbReference>
<evidence type="ECO:0000313" key="19">
    <source>
        <dbReference type="Proteomes" id="UP000228495"/>
    </source>
</evidence>
<comment type="function">
    <text evidence="14">DNA ligase that seals nicks in double-stranded DNA during DNA replication, DNA recombination and DNA repair.</text>
</comment>
<evidence type="ECO:0000259" key="17">
    <source>
        <dbReference type="PROSITE" id="PS50160"/>
    </source>
</evidence>
<keyword evidence="3 14" id="KW-0132">Cell division</keyword>
<feature type="region of interest" description="Disordered" evidence="16">
    <location>
        <begin position="554"/>
        <end position="573"/>
    </location>
</feature>
<protein>
    <recommendedName>
        <fullName evidence="14">Probable DNA ligase</fullName>
        <ecNumber evidence="14">6.5.1.1</ecNumber>
    </recommendedName>
    <alternativeName>
        <fullName evidence="14">Polydeoxyribonucleotide synthase [ATP]</fullName>
    </alternativeName>
</protein>
<accession>A0A2H0BGB8</accession>
<dbReference type="InterPro" id="IPR000977">
    <property type="entry name" value="DNA_ligase_ATP-dep"/>
</dbReference>
<evidence type="ECO:0000256" key="5">
    <source>
        <dbReference type="ARBA" id="ARBA00022723"/>
    </source>
</evidence>
<dbReference type="InterPro" id="IPR022865">
    <property type="entry name" value="DNA_ligae_ATP-dep_bac/arc"/>
</dbReference>
<dbReference type="PANTHER" id="PTHR45674">
    <property type="entry name" value="DNA LIGASE 1/3 FAMILY MEMBER"/>
    <property type="match status" value="1"/>
</dbReference>
<keyword evidence="7 14" id="KW-0227">DNA damage</keyword>
<evidence type="ECO:0000256" key="2">
    <source>
        <dbReference type="ARBA" id="ARBA00022598"/>
    </source>
</evidence>
<feature type="binding site" evidence="14">
    <location>
        <position position="296"/>
    </location>
    <ligand>
        <name>ATP</name>
        <dbReference type="ChEBI" id="CHEBI:30616"/>
    </ligand>
</feature>
<feature type="binding site" evidence="14">
    <location>
        <position position="412"/>
    </location>
    <ligand>
        <name>ATP</name>
        <dbReference type="ChEBI" id="CHEBI:30616"/>
    </ligand>
</feature>
<keyword evidence="6 14" id="KW-0547">Nucleotide-binding</keyword>
<feature type="binding site" evidence="14">
    <location>
        <position position="418"/>
    </location>
    <ligand>
        <name>ATP</name>
        <dbReference type="ChEBI" id="CHEBI:30616"/>
    </ligand>
</feature>
<dbReference type="NCBIfam" id="TIGR00574">
    <property type="entry name" value="dnl1"/>
    <property type="match status" value="1"/>
</dbReference>
<dbReference type="GO" id="GO:0046872">
    <property type="term" value="F:metal ion binding"/>
    <property type="evidence" value="ECO:0007669"/>
    <property type="project" value="UniProtKB-KW"/>
</dbReference>
<evidence type="ECO:0000256" key="16">
    <source>
        <dbReference type="SAM" id="MobiDB-lite"/>
    </source>
</evidence>
<comment type="catalytic activity">
    <reaction evidence="13 14">
        <text>ATP + (deoxyribonucleotide)n-3'-hydroxyl + 5'-phospho-(deoxyribonucleotide)m = (deoxyribonucleotide)n+m + AMP + diphosphate.</text>
        <dbReference type="EC" id="6.5.1.1"/>
    </reaction>
</comment>
<keyword evidence="12 14" id="KW-0131">Cell cycle</keyword>
<gene>
    <name evidence="14" type="primary">lig</name>
    <name evidence="18" type="ORF">COX05_01655</name>
</gene>
<keyword evidence="11 14" id="KW-0234">DNA repair</keyword>
<dbReference type="GO" id="GO:0006281">
    <property type="term" value="P:DNA repair"/>
    <property type="evidence" value="ECO:0007669"/>
    <property type="project" value="UniProtKB-UniRule"/>
</dbReference>
<keyword evidence="4 14" id="KW-0235">DNA replication</keyword>
<dbReference type="Gene3D" id="1.10.3260.10">
    <property type="entry name" value="DNA ligase, ATP-dependent, N-terminal domain"/>
    <property type="match status" value="1"/>
</dbReference>
<feature type="binding site" evidence="14">
    <location>
        <position position="251"/>
    </location>
    <ligand>
        <name>ATP</name>
        <dbReference type="ChEBI" id="CHEBI:30616"/>
    </ligand>
</feature>
<dbReference type="InterPro" id="IPR012310">
    <property type="entry name" value="DNA_ligase_ATP-dep_cent"/>
</dbReference>
<feature type="binding site" evidence="14">
    <location>
        <position position="336"/>
    </location>
    <ligand>
        <name>ATP</name>
        <dbReference type="ChEBI" id="CHEBI:30616"/>
    </ligand>
</feature>
<dbReference type="Gene3D" id="3.30.470.30">
    <property type="entry name" value="DNA ligase/mRNA capping enzyme"/>
    <property type="match status" value="1"/>
</dbReference>
<evidence type="ECO:0000256" key="3">
    <source>
        <dbReference type="ARBA" id="ARBA00022618"/>
    </source>
</evidence>
<dbReference type="PROSITE" id="PS50160">
    <property type="entry name" value="DNA_LIGASE_A3"/>
    <property type="match status" value="1"/>
</dbReference>
<feature type="active site" description="N6-AMP-lysine intermediate" evidence="14">
    <location>
        <position position="246"/>
    </location>
</feature>
<comment type="caution">
    <text evidence="18">The sequence shown here is derived from an EMBL/GenBank/DDBJ whole genome shotgun (WGS) entry which is preliminary data.</text>
</comment>
<evidence type="ECO:0000256" key="4">
    <source>
        <dbReference type="ARBA" id="ARBA00022705"/>
    </source>
</evidence>
<keyword evidence="9 14" id="KW-0460">Magnesium</keyword>
<evidence type="ECO:0000256" key="14">
    <source>
        <dbReference type="HAMAP-Rule" id="MF_00407"/>
    </source>
</evidence>
<dbReference type="SUPFAM" id="SSF56091">
    <property type="entry name" value="DNA ligase/mRNA capping enzyme, catalytic domain"/>
    <property type="match status" value="1"/>
</dbReference>
<evidence type="ECO:0000256" key="13">
    <source>
        <dbReference type="ARBA" id="ARBA00034003"/>
    </source>
</evidence>
<dbReference type="HAMAP" id="MF_00407">
    <property type="entry name" value="DNA_ligase"/>
    <property type="match status" value="1"/>
</dbReference>
<evidence type="ECO:0000256" key="10">
    <source>
        <dbReference type="ARBA" id="ARBA00023172"/>
    </source>
</evidence>
<feature type="compositionally biased region" description="Basic and acidic residues" evidence="16">
    <location>
        <begin position="564"/>
        <end position="573"/>
    </location>
</feature>
<dbReference type="InterPro" id="IPR012309">
    <property type="entry name" value="DNA_ligase_ATP-dep_C"/>
</dbReference>
<evidence type="ECO:0000256" key="11">
    <source>
        <dbReference type="ARBA" id="ARBA00023204"/>
    </source>
</evidence>
<dbReference type="SUPFAM" id="SSF117018">
    <property type="entry name" value="ATP-dependent DNA ligase DNA-binding domain"/>
    <property type="match status" value="1"/>
</dbReference>
<dbReference type="EMBL" id="PCSU01000023">
    <property type="protein sequence ID" value="PIP56705.1"/>
    <property type="molecule type" value="Genomic_DNA"/>
</dbReference>
<dbReference type="InterPro" id="IPR012308">
    <property type="entry name" value="DNA_ligase_ATP-dep_N"/>
</dbReference>
<evidence type="ECO:0000256" key="8">
    <source>
        <dbReference type="ARBA" id="ARBA00022840"/>
    </source>
</evidence>